<comment type="caution">
    <text evidence="2">The sequence shown here is derived from an EMBL/GenBank/DDBJ whole genome shotgun (WGS) entry which is preliminary data.</text>
</comment>
<reference evidence="2 3" key="1">
    <citation type="journal article" date="2020" name="Phytopathology">
        <title>A high-quality genome resource of Botrytis fragariae, a new and rapidly spreading fungal pathogen causing strawberry gray mold in the U.S.A.</title>
        <authorList>
            <person name="Wu Y."/>
            <person name="Saski C.A."/>
            <person name="Schnabel G."/>
            <person name="Xiao S."/>
            <person name="Hu M."/>
        </authorList>
    </citation>
    <scope>NUCLEOTIDE SEQUENCE [LARGE SCALE GENOMIC DNA]</scope>
    <source>
        <strain evidence="2 3">BVB16</strain>
    </source>
</reference>
<evidence type="ECO:0000313" key="3">
    <source>
        <dbReference type="Proteomes" id="UP000531561"/>
    </source>
</evidence>
<accession>A0A8H6ANA3</accession>
<dbReference type="OrthoDB" id="426293at2759"/>
<gene>
    <name evidence="2" type="ORF">Bfra_009199</name>
</gene>
<dbReference type="EMBL" id="JABFCT010000013">
    <property type="protein sequence ID" value="KAF5870652.1"/>
    <property type="molecule type" value="Genomic_DNA"/>
</dbReference>
<sequence length="152" mass="17888">MEQIHEYFDDLITERIAFLDPLKHDNLLVDDETFSRSKRYFWATSTLKELDAVIPENIQHITELINQRELTPVAGDEVGFVEASRKRMRQFFEQLKEIAERLRDKRQEALDLRDGLFNVSAVVESRAATRLGENAKLLTFVSIFFLPLRFVW</sequence>
<keyword evidence="1" id="KW-0175">Coiled coil</keyword>
<dbReference type="RefSeq" id="XP_037189599.1">
    <property type="nucleotide sequence ID" value="XM_037339549.1"/>
</dbReference>
<dbReference type="AlphaFoldDB" id="A0A8H6ANA3"/>
<dbReference type="GeneID" id="59263241"/>
<organism evidence="2 3">
    <name type="scientific">Botrytis fragariae</name>
    <dbReference type="NCBI Taxonomy" id="1964551"/>
    <lineage>
        <taxon>Eukaryota</taxon>
        <taxon>Fungi</taxon>
        <taxon>Dikarya</taxon>
        <taxon>Ascomycota</taxon>
        <taxon>Pezizomycotina</taxon>
        <taxon>Leotiomycetes</taxon>
        <taxon>Helotiales</taxon>
        <taxon>Sclerotiniaceae</taxon>
        <taxon>Botrytis</taxon>
    </lineage>
</organism>
<keyword evidence="3" id="KW-1185">Reference proteome</keyword>
<feature type="coiled-coil region" evidence="1">
    <location>
        <begin position="85"/>
        <end position="112"/>
    </location>
</feature>
<evidence type="ECO:0000256" key="1">
    <source>
        <dbReference type="SAM" id="Coils"/>
    </source>
</evidence>
<name>A0A8H6ANA3_9HELO</name>
<protein>
    <submittedName>
        <fullName evidence="2">Putative mg2+ transporter zinc transport protein</fullName>
    </submittedName>
</protein>
<dbReference type="Proteomes" id="UP000531561">
    <property type="component" value="Unassembled WGS sequence"/>
</dbReference>
<evidence type="ECO:0000313" key="2">
    <source>
        <dbReference type="EMBL" id="KAF5870652.1"/>
    </source>
</evidence>
<proteinExistence type="predicted"/>